<organism evidence="1 2">
    <name type="scientific">Roseovarius nubinhibens (strain ATCC BAA-591 / DSM 15170 / ISM)</name>
    <dbReference type="NCBI Taxonomy" id="89187"/>
    <lineage>
        <taxon>Bacteria</taxon>
        <taxon>Pseudomonadati</taxon>
        <taxon>Pseudomonadota</taxon>
        <taxon>Alphaproteobacteria</taxon>
        <taxon>Rhodobacterales</taxon>
        <taxon>Roseobacteraceae</taxon>
        <taxon>Roseovarius</taxon>
    </lineage>
</organism>
<dbReference type="HOGENOM" id="CLU_146726_0_0_5"/>
<gene>
    <name evidence="1" type="ORF">ISM_07685</name>
</gene>
<proteinExistence type="predicted"/>
<dbReference type="STRING" id="89187.ISM_07685"/>
<evidence type="ECO:0008006" key="3">
    <source>
        <dbReference type="Google" id="ProtNLM"/>
    </source>
</evidence>
<evidence type="ECO:0000313" key="1">
    <source>
        <dbReference type="EMBL" id="EAP78160.1"/>
    </source>
</evidence>
<evidence type="ECO:0000313" key="2">
    <source>
        <dbReference type="Proteomes" id="UP000005954"/>
    </source>
</evidence>
<name>A3SLC9_ROSNI</name>
<dbReference type="Proteomes" id="UP000005954">
    <property type="component" value="Unassembled WGS sequence"/>
</dbReference>
<sequence>MKTEFNTRAKQTRREAPFSLRLTFEERAQLEAAANGVPLGTYIKAVLFGTELPKIRRRGTEPVKDHEALGRVMAALGQSRLSSNLNQMARAVNTGTLPVHPETESDLRQACADVHLMRSTLLEAFGKDGGPS</sequence>
<dbReference type="OrthoDB" id="8548224at2"/>
<dbReference type="AlphaFoldDB" id="A3SLC9"/>
<keyword evidence="2" id="KW-1185">Reference proteome</keyword>
<dbReference type="EMBL" id="AALY01000001">
    <property type="protein sequence ID" value="EAP78160.1"/>
    <property type="molecule type" value="Genomic_DNA"/>
</dbReference>
<accession>A3SLC9</accession>
<reference evidence="1 2" key="1">
    <citation type="submission" date="2005-12" db="EMBL/GenBank/DDBJ databases">
        <authorList>
            <person name="Moran M.A."/>
            <person name="Ferriera S."/>
            <person name="Johnson J."/>
            <person name="Kravitz S."/>
            <person name="Halpern A."/>
            <person name="Remington K."/>
            <person name="Beeson K."/>
            <person name="Tran B."/>
            <person name="Rogers Y.-H."/>
            <person name="Friedman R."/>
            <person name="Venter J.C."/>
        </authorList>
    </citation>
    <scope>NUCLEOTIDE SEQUENCE [LARGE SCALE GENOMIC DNA]</scope>
    <source>
        <strain evidence="2">ATCC BAA-591 / DSM 15170 / ISM</strain>
    </source>
</reference>
<dbReference type="RefSeq" id="WP_009813560.1">
    <property type="nucleotide sequence ID" value="NZ_CH724156.1"/>
</dbReference>
<protein>
    <recommendedName>
        <fullName evidence="3">Bacterial mobilisation domain-containing protein</fullName>
    </recommendedName>
</protein>
<comment type="caution">
    <text evidence="1">The sequence shown here is derived from an EMBL/GenBank/DDBJ whole genome shotgun (WGS) entry which is preliminary data.</text>
</comment>
<dbReference type="eggNOG" id="ENOG5032B39">
    <property type="taxonomic scope" value="Bacteria"/>
</dbReference>